<dbReference type="AlphaFoldDB" id="A0AAQ4EJM0"/>
<evidence type="ECO:0000313" key="2">
    <source>
        <dbReference type="Proteomes" id="UP001321473"/>
    </source>
</evidence>
<feature type="non-terminal residue" evidence="1">
    <location>
        <position position="1"/>
    </location>
</feature>
<accession>A0AAQ4EJM0</accession>
<dbReference type="PANTHER" id="PTHR10170:SF10">
    <property type="entry name" value="HUNTINGTIN"/>
    <property type="match status" value="1"/>
</dbReference>
<dbReference type="EMBL" id="JARKHS020014799">
    <property type="protein sequence ID" value="KAK8774942.1"/>
    <property type="molecule type" value="Genomic_DNA"/>
</dbReference>
<dbReference type="PANTHER" id="PTHR10170">
    <property type="entry name" value="HUNTINGTON DISEASE PROTEIN"/>
    <property type="match status" value="1"/>
</dbReference>
<evidence type="ECO:0008006" key="3">
    <source>
        <dbReference type="Google" id="ProtNLM"/>
    </source>
</evidence>
<dbReference type="GO" id="GO:0005737">
    <property type="term" value="C:cytoplasm"/>
    <property type="evidence" value="ECO:0007669"/>
    <property type="project" value="TreeGrafter"/>
</dbReference>
<organism evidence="1 2">
    <name type="scientific">Amblyomma americanum</name>
    <name type="common">Lone star tick</name>
    <dbReference type="NCBI Taxonomy" id="6943"/>
    <lineage>
        <taxon>Eukaryota</taxon>
        <taxon>Metazoa</taxon>
        <taxon>Ecdysozoa</taxon>
        <taxon>Arthropoda</taxon>
        <taxon>Chelicerata</taxon>
        <taxon>Arachnida</taxon>
        <taxon>Acari</taxon>
        <taxon>Parasitiformes</taxon>
        <taxon>Ixodida</taxon>
        <taxon>Ixodoidea</taxon>
        <taxon>Ixodidae</taxon>
        <taxon>Amblyomminae</taxon>
        <taxon>Amblyomma</taxon>
    </lineage>
</organism>
<gene>
    <name evidence="1" type="ORF">V5799_010525</name>
</gene>
<comment type="caution">
    <text evidence="1">The sequence shown here is derived from an EMBL/GenBank/DDBJ whole genome shotgun (WGS) entry which is preliminary data.</text>
</comment>
<dbReference type="Proteomes" id="UP001321473">
    <property type="component" value="Unassembled WGS sequence"/>
</dbReference>
<keyword evidence="2" id="KW-1185">Reference proteome</keyword>
<proteinExistence type="predicted"/>
<reference evidence="1 2" key="1">
    <citation type="journal article" date="2023" name="Arcadia Sci">
        <title>De novo assembly of a long-read Amblyomma americanum tick genome.</title>
        <authorList>
            <person name="Chou S."/>
            <person name="Poskanzer K.E."/>
            <person name="Rollins M."/>
            <person name="Thuy-Boun P.S."/>
        </authorList>
    </citation>
    <scope>NUCLEOTIDE SEQUENCE [LARGE SCALE GENOMIC DNA]</scope>
    <source>
        <strain evidence="1">F_SG_1</strain>
        <tissue evidence="1">Salivary glands</tissue>
    </source>
</reference>
<name>A0AAQ4EJM0_AMBAM</name>
<evidence type="ECO:0000313" key="1">
    <source>
        <dbReference type="EMBL" id="KAK8774942.1"/>
    </source>
</evidence>
<sequence length="228" mass="24622">LVLPVQENHPAHTIVGVLVCFRHLIPHLGSKPAKDVPALKGAEKAGPTLEHFLKIYELLLHHISNTDQIVVTAALEALNQLLTTPPPALLQVLLSPSGVAQSFIHAPNRRPVSRTDTSMMGSSLNIDEEVELVDESDDSPLVTCAIQSRTSSEHQSEAEDGSAGFPEDIEAASIASCDGEDSDFSIASTAPTHLLGKFQALCLGQYYDCSFRFFGTISFRAFLLTWSS</sequence>
<dbReference type="InterPro" id="IPR028426">
    <property type="entry name" value="Huntingtin_fam"/>
</dbReference>
<protein>
    <recommendedName>
        <fullName evidence="3">Huntingtin</fullName>
    </recommendedName>
</protein>